<accession>A0ACB9RUV2</accession>
<evidence type="ECO:0000313" key="2">
    <source>
        <dbReference type="Proteomes" id="UP001057402"/>
    </source>
</evidence>
<gene>
    <name evidence="1" type="ORF">MLD38_008854</name>
</gene>
<keyword evidence="2" id="KW-1185">Reference proteome</keyword>
<protein>
    <submittedName>
        <fullName evidence="1">Uncharacterized protein</fullName>
    </submittedName>
</protein>
<sequence length="465" mass="51962">MQIGGMVQDKGSSSVSSSLLQDFTSMSLSPGIGSPSEERGLWLIQLLLACSSHVASGNIEHANSCLEHIAYLASPDGDTMQRIAAYFSHALALRILKAWTGVDKALHSTRIKSVSEGILVRRLFFDFCPFLKLSYLVMNQAIIEALEGERVVHIIDLNSFEPAQWINLFQLLSARPEGPPHLRITGIHEQKEVLEMMALRLNEEAEKLDIPFQFAGITSKLENLDLEALTVKTGEALVISSVLQLHALLSVDDEMYRRSPYASSGSNSANLQMVLQMKQRTLGEWLEKELPPYYLGSDSGSASSSLSFNPAPRMTNFLNALRGLSPKLMVIMEQESNHNGSNLKERLSEALQYYANVFDCLELTVQRALAERQKLEKMMFGEEIENIIASEGVERKERHEKLDKWAVRLEMAGFGKVSLSYNGLLQAGAFLRGHGFEGYNLKEEDGCVLLCWKNTPLYSLSAWRR</sequence>
<dbReference type="EMBL" id="CM042882">
    <property type="protein sequence ID" value="KAI4382966.1"/>
    <property type="molecule type" value="Genomic_DNA"/>
</dbReference>
<proteinExistence type="predicted"/>
<name>A0ACB9RUV2_9MYRT</name>
<organism evidence="1 2">
    <name type="scientific">Melastoma candidum</name>
    <dbReference type="NCBI Taxonomy" id="119954"/>
    <lineage>
        <taxon>Eukaryota</taxon>
        <taxon>Viridiplantae</taxon>
        <taxon>Streptophyta</taxon>
        <taxon>Embryophyta</taxon>
        <taxon>Tracheophyta</taxon>
        <taxon>Spermatophyta</taxon>
        <taxon>Magnoliopsida</taxon>
        <taxon>eudicotyledons</taxon>
        <taxon>Gunneridae</taxon>
        <taxon>Pentapetalae</taxon>
        <taxon>rosids</taxon>
        <taxon>malvids</taxon>
        <taxon>Myrtales</taxon>
        <taxon>Melastomataceae</taxon>
        <taxon>Melastomatoideae</taxon>
        <taxon>Melastomateae</taxon>
        <taxon>Melastoma</taxon>
    </lineage>
</organism>
<comment type="caution">
    <text evidence="1">The sequence shown here is derived from an EMBL/GenBank/DDBJ whole genome shotgun (WGS) entry which is preliminary data.</text>
</comment>
<evidence type="ECO:0000313" key="1">
    <source>
        <dbReference type="EMBL" id="KAI4382966.1"/>
    </source>
</evidence>
<dbReference type="Proteomes" id="UP001057402">
    <property type="component" value="Chromosome 3"/>
</dbReference>
<reference evidence="2" key="1">
    <citation type="journal article" date="2023" name="Front. Plant Sci.">
        <title>Chromosomal-level genome assembly of Melastoma candidum provides insights into trichome evolution.</title>
        <authorList>
            <person name="Zhong Y."/>
            <person name="Wu W."/>
            <person name="Sun C."/>
            <person name="Zou P."/>
            <person name="Liu Y."/>
            <person name="Dai S."/>
            <person name="Zhou R."/>
        </authorList>
    </citation>
    <scope>NUCLEOTIDE SEQUENCE [LARGE SCALE GENOMIC DNA]</scope>
</reference>